<dbReference type="OrthoDB" id="6138887at2"/>
<organism evidence="2 3">
    <name type="scientific">Photobacterium angustum (strain S14 / CCUG 15956)</name>
    <name type="common">Vibrio sp. (strain S14 / CCUG 15956)</name>
    <dbReference type="NCBI Taxonomy" id="314292"/>
    <lineage>
        <taxon>Bacteria</taxon>
        <taxon>Pseudomonadati</taxon>
        <taxon>Pseudomonadota</taxon>
        <taxon>Gammaproteobacteria</taxon>
        <taxon>Vibrionales</taxon>
        <taxon>Vibrionaceae</taxon>
        <taxon>Photobacterium</taxon>
    </lineage>
</organism>
<evidence type="ECO:0000259" key="1">
    <source>
        <dbReference type="Pfam" id="PF06527"/>
    </source>
</evidence>
<comment type="caution">
    <text evidence="2">The sequence shown here is derived from an EMBL/GenBank/DDBJ whole genome shotgun (WGS) entry which is preliminary data.</text>
</comment>
<dbReference type="Proteomes" id="UP000001603">
    <property type="component" value="Unassembled WGS sequence"/>
</dbReference>
<accession>Q1ZP97</accession>
<dbReference type="HOGENOM" id="CLU_684847_0_0_6"/>
<protein>
    <recommendedName>
        <fullName evidence="1">TniQ domain-containing protein</fullName>
    </recommendedName>
</protein>
<dbReference type="EMBL" id="AAOJ01000004">
    <property type="protein sequence ID" value="EAS64063.1"/>
    <property type="molecule type" value="Genomic_DNA"/>
</dbReference>
<dbReference type="RefSeq" id="WP_005370436.1">
    <property type="nucleotide sequence ID" value="NZ_CH902601.1"/>
</dbReference>
<dbReference type="AlphaFoldDB" id="Q1ZP97"/>
<dbReference type="eggNOG" id="ENOG502ZBB3">
    <property type="taxonomic scope" value="Bacteria"/>
</dbReference>
<name>Q1ZP97_PHOAS</name>
<dbReference type="Pfam" id="PF06527">
    <property type="entry name" value="TniQ"/>
    <property type="match status" value="1"/>
</dbReference>
<reference evidence="2 3" key="1">
    <citation type="journal article" date="2009" name="Proc. Natl. Acad. Sci. U.S.A.">
        <title>The genomic basis of trophic strategy in marine bacteria.</title>
        <authorList>
            <person name="Lauro F.M."/>
            <person name="McDougald D."/>
            <person name="Thomas T."/>
            <person name="Williams T.J."/>
            <person name="Egan S."/>
            <person name="Rice S."/>
            <person name="DeMaere M.Z."/>
            <person name="Ting L."/>
            <person name="Ertan H."/>
            <person name="Johnson J."/>
            <person name="Ferriera S."/>
            <person name="Lapidus A."/>
            <person name="Anderson I."/>
            <person name="Kyrpides N."/>
            <person name="Munk A.C."/>
            <person name="Detter C."/>
            <person name="Han C.S."/>
            <person name="Brown M.V."/>
            <person name="Robb F.T."/>
            <person name="Kjelleberg S."/>
            <person name="Cavicchioli R."/>
        </authorList>
    </citation>
    <scope>NUCLEOTIDE SEQUENCE [LARGE SCALE GENOMIC DNA]</scope>
    <source>
        <strain evidence="2 3">S14</strain>
    </source>
</reference>
<feature type="domain" description="TniQ" evidence="1">
    <location>
        <begin position="8"/>
        <end position="158"/>
    </location>
</feature>
<dbReference type="InterPro" id="IPR009492">
    <property type="entry name" value="TniQ"/>
</dbReference>
<gene>
    <name evidence="2" type="ORF">VAS14_17456</name>
</gene>
<evidence type="ECO:0000313" key="3">
    <source>
        <dbReference type="Proteomes" id="UP000001603"/>
    </source>
</evidence>
<sequence>MFLLEPAKLYVTESLESFLIRLCQANGFESYRIMALVIRDWMYNNDFESAGAWPLVLEQANIFHANHSSGFRVRAFKLLDSLFSDSTSSVLERCLLNSATLFSPKISSVSYQNVFIPQLFIRRKGIPVCPECLKENACIPVLWHVEPYQVCHHHQCELISHCPSCNRQLNYVESEQITKCECGYDLCFMEKLHSQSNALKLSQYIAGEKVNGLPDGLDISERLGIILWFYKRYPNVNSYDANAIVEYFSQWPNIYIDELNAISEHAIDRQIKPFNHTDFNLIFGDILSSCRKLPYRNPEQNIIQQASIDYLIKLVEQNPKSKTSNFADLRLNIIEVSGVLSTSVEQVYRLVEEGYLQLAIRLKIRERLPPFKGAFYLRQVIELRQSQTPLPQSKQITYLPSW</sequence>
<evidence type="ECO:0000313" key="2">
    <source>
        <dbReference type="EMBL" id="EAS64063.1"/>
    </source>
</evidence>
<proteinExistence type="predicted"/>